<keyword evidence="5" id="KW-1185">Reference proteome</keyword>
<organism evidence="4 5">
    <name type="scientific">Colletotrichum chlorophyti</name>
    <dbReference type="NCBI Taxonomy" id="708187"/>
    <lineage>
        <taxon>Eukaryota</taxon>
        <taxon>Fungi</taxon>
        <taxon>Dikarya</taxon>
        <taxon>Ascomycota</taxon>
        <taxon>Pezizomycotina</taxon>
        <taxon>Sordariomycetes</taxon>
        <taxon>Hypocreomycetidae</taxon>
        <taxon>Glomerellales</taxon>
        <taxon>Glomerellaceae</taxon>
        <taxon>Colletotrichum</taxon>
    </lineage>
</organism>
<reference evidence="4 5" key="1">
    <citation type="submission" date="2016-11" db="EMBL/GenBank/DDBJ databases">
        <title>Draft Genome Assembly of Colletotrichum chlorophyti a pathogen of herbaceous plants.</title>
        <authorList>
            <person name="Gan P."/>
            <person name="Narusaka M."/>
            <person name="Tsushima A."/>
            <person name="Narusaka Y."/>
            <person name="Takano Y."/>
            <person name="Shirasu K."/>
        </authorList>
    </citation>
    <scope>NUCLEOTIDE SEQUENCE [LARGE SCALE GENOMIC DNA]</scope>
    <source>
        <strain evidence="4 5">NTL11</strain>
    </source>
</reference>
<feature type="domain" description="Beta-lactamase-related" evidence="3">
    <location>
        <begin position="56"/>
        <end position="374"/>
    </location>
</feature>
<keyword evidence="4" id="KW-0808">Transferase</keyword>
<dbReference type="AlphaFoldDB" id="A0A1Q8RY22"/>
<dbReference type="SUPFAM" id="SSF56601">
    <property type="entry name" value="beta-lactamase/transpeptidase-like"/>
    <property type="match status" value="1"/>
</dbReference>
<evidence type="ECO:0000256" key="2">
    <source>
        <dbReference type="ARBA" id="ARBA00022801"/>
    </source>
</evidence>
<dbReference type="Gene3D" id="3.40.710.10">
    <property type="entry name" value="DD-peptidase/beta-lactamase superfamily"/>
    <property type="match status" value="1"/>
</dbReference>
<dbReference type="OrthoDB" id="428260at2759"/>
<keyword evidence="4" id="KW-0012">Acyltransferase</keyword>
<accession>A0A1Q8RY22</accession>
<evidence type="ECO:0000313" key="4">
    <source>
        <dbReference type="EMBL" id="OLN92015.1"/>
    </source>
</evidence>
<dbReference type="InterPro" id="IPR012338">
    <property type="entry name" value="Beta-lactam/transpept-like"/>
</dbReference>
<dbReference type="Pfam" id="PF00144">
    <property type="entry name" value="Beta-lactamase"/>
    <property type="match status" value="1"/>
</dbReference>
<dbReference type="STRING" id="708187.A0A1Q8RY22"/>
<dbReference type="InterPro" id="IPR001466">
    <property type="entry name" value="Beta-lactam-related"/>
</dbReference>
<evidence type="ECO:0000259" key="3">
    <source>
        <dbReference type="Pfam" id="PF00144"/>
    </source>
</evidence>
<dbReference type="EMBL" id="MPGH01000060">
    <property type="protein sequence ID" value="OLN92015.1"/>
    <property type="molecule type" value="Genomic_DNA"/>
</dbReference>
<dbReference type="GO" id="GO:0016787">
    <property type="term" value="F:hydrolase activity"/>
    <property type="evidence" value="ECO:0007669"/>
    <property type="project" value="UniProtKB-KW"/>
</dbReference>
<comment type="caution">
    <text evidence="4">The sequence shown here is derived from an EMBL/GenBank/DDBJ whole genome shotgun (WGS) entry which is preliminary data.</text>
</comment>
<dbReference type="GO" id="GO:0016746">
    <property type="term" value="F:acyltransferase activity"/>
    <property type="evidence" value="ECO:0007669"/>
    <property type="project" value="UniProtKB-KW"/>
</dbReference>
<proteinExistence type="inferred from homology"/>
<comment type="similarity">
    <text evidence="1">Belongs to the class-A beta-lactamase family.</text>
</comment>
<evidence type="ECO:0000256" key="1">
    <source>
        <dbReference type="ARBA" id="ARBA00009009"/>
    </source>
</evidence>
<gene>
    <name evidence="4" type="ORF">CCHL11_01463</name>
</gene>
<keyword evidence="2" id="KW-0378">Hydrolase</keyword>
<dbReference type="Proteomes" id="UP000186583">
    <property type="component" value="Unassembled WGS sequence"/>
</dbReference>
<evidence type="ECO:0000313" key="5">
    <source>
        <dbReference type="Proteomes" id="UP000186583"/>
    </source>
</evidence>
<sequence length="398" mass="43351">MSSFEESISSAVRDGILPGVMLYAKDKSGRLNYSKIISPGNSPHIPPLSASATLFLASATKLITTVSILQLVERNLVTLDQDISHHVPALASQQILTGFSPSSGIPLLAPRKNPLTLRNLLTHSAGTAYDFLSPDKIQRWQALNNKTPVSGPSVDQRFAYPLLYEPGTAFAYSSGIDWAGAVLESLTSTDLETYVRENIFSPLGLTSFTFSRPRVAAEGNLWPMSARDPVTGKVVPHTGLDLNRGAESPIGGQGLYGRMDEYIQILGSLLLDDGRLLRPGTAASMFKPQLGEASKRSFLRTMEDPSWAIGDFPLTGEYDWGLGGLLVDGDAHAYRKRGTLIWGGAPNIFWWIDRGTGLTGLFGTQIMPSGEKVTKNFIKAFEDEMYERVKALELGEEQ</sequence>
<dbReference type="PANTHER" id="PTHR43283:SF17">
    <property type="entry name" value="(LOVD), PUTATIVE (AFU_ORTHOLOGUE AFUA_5G00920)-RELATED"/>
    <property type="match status" value="1"/>
</dbReference>
<dbReference type="InterPro" id="IPR050789">
    <property type="entry name" value="Diverse_Enzym_Activities"/>
</dbReference>
<dbReference type="PANTHER" id="PTHR43283">
    <property type="entry name" value="BETA-LACTAMASE-RELATED"/>
    <property type="match status" value="1"/>
</dbReference>
<name>A0A1Q8RY22_9PEZI</name>
<protein>
    <submittedName>
        <fullName evidence="4">Acyltransferase LovD 1</fullName>
    </submittedName>
</protein>